<reference evidence="1 2" key="1">
    <citation type="journal article" date="2012" name="Genome Biol.">
        <title>Sequencing three crocodilian genomes to illuminate the evolution of archosaurs and amniotes.</title>
        <authorList>
            <person name="St John J.A."/>
            <person name="Braun E.L."/>
            <person name="Isberg S.R."/>
            <person name="Miles L.G."/>
            <person name="Chong A.Y."/>
            <person name="Gongora J."/>
            <person name="Dalzell P."/>
            <person name="Moran C."/>
            <person name="Bed'hom B."/>
            <person name="Abzhanov A."/>
            <person name="Burgess S.C."/>
            <person name="Cooksey A.M."/>
            <person name="Castoe T.A."/>
            <person name="Crawford N.G."/>
            <person name="Densmore L.D."/>
            <person name="Drew J.C."/>
            <person name="Edwards S.V."/>
            <person name="Faircloth B.C."/>
            <person name="Fujita M.K."/>
            <person name="Greenwold M.J."/>
            <person name="Hoffmann F.G."/>
            <person name="Howard J.M."/>
            <person name="Iguchi T."/>
            <person name="Janes D.E."/>
            <person name="Khan S.Y."/>
            <person name="Kohno S."/>
            <person name="de Koning A.J."/>
            <person name="Lance S.L."/>
            <person name="McCarthy F.M."/>
            <person name="McCormack J.E."/>
            <person name="Merchant M.E."/>
            <person name="Peterson D.G."/>
            <person name="Pollock D.D."/>
            <person name="Pourmand N."/>
            <person name="Raney B.J."/>
            <person name="Roessler K.A."/>
            <person name="Sanford J.R."/>
            <person name="Sawyer R.H."/>
            <person name="Schmidt C.J."/>
            <person name="Triplett E.W."/>
            <person name="Tuberville T.D."/>
            <person name="Venegas-Anaya M."/>
            <person name="Howard J.T."/>
            <person name="Jarvis E.D."/>
            <person name="Guillette L.J.Jr."/>
            <person name="Glenn T.C."/>
            <person name="Green R.E."/>
            <person name="Ray D.A."/>
        </authorList>
    </citation>
    <scope>NUCLEOTIDE SEQUENCE [LARGE SCALE GENOMIC DNA]</scope>
    <source>
        <strain evidence="1">KSC_2009_1</strain>
    </source>
</reference>
<evidence type="ECO:0000313" key="2">
    <source>
        <dbReference type="Proteomes" id="UP000050525"/>
    </source>
</evidence>
<dbReference type="Proteomes" id="UP000050525">
    <property type="component" value="Unassembled WGS sequence"/>
</dbReference>
<protein>
    <submittedName>
        <fullName evidence="1">Uncharacterized protein</fullName>
    </submittedName>
</protein>
<sequence length="67" mass="7822">MAVHVVSRNSRELLSPCRYKAEEQTRRPTKRSPALEPGHEMCFEDGLGSWSRKIEGAEIQPFWKLYM</sequence>
<dbReference type="AlphaFoldDB" id="A0A151MWA3"/>
<dbReference type="EMBL" id="AKHW03004724">
    <property type="protein sequence ID" value="KYO28831.1"/>
    <property type="molecule type" value="Genomic_DNA"/>
</dbReference>
<name>A0A151MWA3_ALLMI</name>
<keyword evidence="2" id="KW-1185">Reference proteome</keyword>
<organism evidence="1 2">
    <name type="scientific">Alligator mississippiensis</name>
    <name type="common">American alligator</name>
    <dbReference type="NCBI Taxonomy" id="8496"/>
    <lineage>
        <taxon>Eukaryota</taxon>
        <taxon>Metazoa</taxon>
        <taxon>Chordata</taxon>
        <taxon>Craniata</taxon>
        <taxon>Vertebrata</taxon>
        <taxon>Euteleostomi</taxon>
        <taxon>Archelosauria</taxon>
        <taxon>Archosauria</taxon>
        <taxon>Crocodylia</taxon>
        <taxon>Alligatoridae</taxon>
        <taxon>Alligatorinae</taxon>
        <taxon>Alligator</taxon>
    </lineage>
</organism>
<gene>
    <name evidence="1" type="ORF">Y1Q_0009690</name>
</gene>
<evidence type="ECO:0000313" key="1">
    <source>
        <dbReference type="EMBL" id="KYO28831.1"/>
    </source>
</evidence>
<accession>A0A151MWA3</accession>
<comment type="caution">
    <text evidence="1">The sequence shown here is derived from an EMBL/GenBank/DDBJ whole genome shotgun (WGS) entry which is preliminary data.</text>
</comment>
<proteinExistence type="predicted"/>